<proteinExistence type="predicted"/>
<dbReference type="EMBL" id="CAJPWZ010002187">
    <property type="protein sequence ID" value="CAG2232638.1"/>
    <property type="molecule type" value="Genomic_DNA"/>
</dbReference>
<reference evidence="1" key="1">
    <citation type="submission" date="2021-03" db="EMBL/GenBank/DDBJ databases">
        <authorList>
            <person name="Bekaert M."/>
        </authorList>
    </citation>
    <scope>NUCLEOTIDE SEQUENCE</scope>
</reference>
<dbReference type="Proteomes" id="UP000683360">
    <property type="component" value="Unassembled WGS sequence"/>
</dbReference>
<evidence type="ECO:0000313" key="2">
    <source>
        <dbReference type="Proteomes" id="UP000683360"/>
    </source>
</evidence>
<comment type="caution">
    <text evidence="1">The sequence shown here is derived from an EMBL/GenBank/DDBJ whole genome shotgun (WGS) entry which is preliminary data.</text>
</comment>
<organism evidence="1 2">
    <name type="scientific">Mytilus edulis</name>
    <name type="common">Blue mussel</name>
    <dbReference type="NCBI Taxonomy" id="6550"/>
    <lineage>
        <taxon>Eukaryota</taxon>
        <taxon>Metazoa</taxon>
        <taxon>Spiralia</taxon>
        <taxon>Lophotrochozoa</taxon>
        <taxon>Mollusca</taxon>
        <taxon>Bivalvia</taxon>
        <taxon>Autobranchia</taxon>
        <taxon>Pteriomorphia</taxon>
        <taxon>Mytilida</taxon>
        <taxon>Mytiloidea</taxon>
        <taxon>Mytilidae</taxon>
        <taxon>Mytilinae</taxon>
        <taxon>Mytilus</taxon>
    </lineage>
</organism>
<name>A0A8S3TGH4_MYTED</name>
<protein>
    <submittedName>
        <fullName evidence="1">Uncharacterized protein</fullName>
    </submittedName>
</protein>
<gene>
    <name evidence="1" type="ORF">MEDL_45379</name>
</gene>
<accession>A0A8S3TGH4</accession>
<sequence length="285" mass="32587">MESIVYRLKYHKEEILDMVVCHQPCIICILDDTSKTEVLTMLSCLDRLEDYDIDLASLYHTLVHSTPKQGLMFLYYTRSDILVWLFELIQAMREKKDGVGRKILEMVILTIQEREKVNRTIQLSQIHFDEEDILDSQSTSSRSNSPILNPPPSYSELVTEVHVDQVTDVNEQTEEGLSLPAKMATCFIILVCCTLFISVCYMTEMEIKCPTKGSVALCGRLKKGTCVLSTDAPIWVFARMDKDVVLIVDKLINRIKIESGFCPKVKNGHRDLDILDVTFSLQRNL</sequence>
<dbReference type="AlphaFoldDB" id="A0A8S3TGH4"/>
<evidence type="ECO:0000313" key="1">
    <source>
        <dbReference type="EMBL" id="CAG2232638.1"/>
    </source>
</evidence>
<keyword evidence="2" id="KW-1185">Reference proteome</keyword>
<dbReference type="OrthoDB" id="10612259at2759"/>